<sequence>MELPEIIVISLKRATERRRSIEMQFSELKLPFNFFDAIDGKQGHELFTRYDTDRARQIGEIPLTSGHLGCYTSHFLVWQHCVELEKPMIILEDDAMIFPGPFLSFVEQASSLPQEFECVRLFKSKSRNQTSWLLFEQGDLSIAKFLRGHKSATGYYLTPSAARKFLKYGERWMEPVDIEMDQFWANGVECYGVLIPCLTHNPDFESAIDMGIDTSQARRGLMRLRWRWYLLKGKIAREFHNFMFKAKMQR</sequence>
<protein>
    <submittedName>
        <fullName evidence="2">Glycosyltransferase family 25 protein</fullName>
    </submittedName>
</protein>
<dbReference type="EMBL" id="JARWAN010000010">
    <property type="protein sequence ID" value="MDR5898921.1"/>
    <property type="molecule type" value="Genomic_DNA"/>
</dbReference>
<name>A0ABU1H3N8_9GAMM</name>
<dbReference type="Proteomes" id="UP001254564">
    <property type="component" value="Unassembled WGS sequence"/>
</dbReference>
<accession>A0ABU1H3N8</accession>
<evidence type="ECO:0000313" key="3">
    <source>
        <dbReference type="Proteomes" id="UP001254564"/>
    </source>
</evidence>
<dbReference type="CDD" id="cd06532">
    <property type="entry name" value="Glyco_transf_25"/>
    <property type="match status" value="1"/>
</dbReference>
<evidence type="ECO:0000313" key="2">
    <source>
        <dbReference type="EMBL" id="MDR5898921.1"/>
    </source>
</evidence>
<reference evidence="2 3" key="1">
    <citation type="submission" date="2023-04" db="EMBL/GenBank/DDBJ databases">
        <title>A long-awaited taxogenomic arrangement of the family Halomonadaceae.</title>
        <authorList>
            <person name="De La Haba R."/>
            <person name="Chuvochina M."/>
            <person name="Wittouck S."/>
            <person name="Arahal D.R."/>
            <person name="Sanchez-Porro C."/>
            <person name="Hugenholtz P."/>
            <person name="Ventosa A."/>
        </authorList>
    </citation>
    <scope>NUCLEOTIDE SEQUENCE [LARGE SCALE GENOMIC DNA]</scope>
    <source>
        <strain evidence="2 3">DSM 21020</strain>
    </source>
</reference>
<dbReference type="RefSeq" id="WP_309655831.1">
    <property type="nucleotide sequence ID" value="NZ_JARWAN010000010.1"/>
</dbReference>
<keyword evidence="3" id="KW-1185">Reference proteome</keyword>
<feature type="domain" description="Glycosyl transferase family 25" evidence="1">
    <location>
        <begin position="5"/>
        <end position="178"/>
    </location>
</feature>
<gene>
    <name evidence="2" type="ORF">QC823_07950</name>
</gene>
<organism evidence="2 3">
    <name type="scientific">Vreelandella vilamensis</name>
    <dbReference type="NCBI Taxonomy" id="531309"/>
    <lineage>
        <taxon>Bacteria</taxon>
        <taxon>Pseudomonadati</taxon>
        <taxon>Pseudomonadota</taxon>
        <taxon>Gammaproteobacteria</taxon>
        <taxon>Oceanospirillales</taxon>
        <taxon>Halomonadaceae</taxon>
        <taxon>Vreelandella</taxon>
    </lineage>
</organism>
<dbReference type="Pfam" id="PF01755">
    <property type="entry name" value="Glyco_transf_25"/>
    <property type="match status" value="1"/>
</dbReference>
<evidence type="ECO:0000259" key="1">
    <source>
        <dbReference type="Pfam" id="PF01755"/>
    </source>
</evidence>
<dbReference type="InterPro" id="IPR002654">
    <property type="entry name" value="Glyco_trans_25"/>
</dbReference>
<comment type="caution">
    <text evidence="2">The sequence shown here is derived from an EMBL/GenBank/DDBJ whole genome shotgun (WGS) entry which is preliminary data.</text>
</comment>
<proteinExistence type="predicted"/>